<dbReference type="STRING" id="1440762.Y882_05965"/>
<evidence type="ECO:0000313" key="1">
    <source>
        <dbReference type="EMBL" id="KLD64958.1"/>
    </source>
</evidence>
<dbReference type="Proteomes" id="UP000035481">
    <property type="component" value="Unassembled WGS sequence"/>
</dbReference>
<evidence type="ECO:0000313" key="2">
    <source>
        <dbReference type="Proteomes" id="UP000035481"/>
    </source>
</evidence>
<protein>
    <submittedName>
        <fullName evidence="1">Uncharacterized protein</fullName>
    </submittedName>
</protein>
<comment type="caution">
    <text evidence="1">The sequence shown here is derived from an EMBL/GenBank/DDBJ whole genome shotgun (WGS) entry which is preliminary data.</text>
</comment>
<proteinExistence type="predicted"/>
<accession>A0A0G9H5U5</accession>
<organism evidence="1 2">
    <name type="scientific">Dyella japonica DSM 16301</name>
    <dbReference type="NCBI Taxonomy" id="1440762"/>
    <lineage>
        <taxon>Bacteria</taxon>
        <taxon>Pseudomonadati</taxon>
        <taxon>Pseudomonadota</taxon>
        <taxon>Gammaproteobacteria</taxon>
        <taxon>Lysobacterales</taxon>
        <taxon>Rhodanobacteraceae</taxon>
        <taxon>Dyella</taxon>
    </lineage>
</organism>
<sequence length="167" mass="17977">MASTVAAGFRSLVATTPLLQLPQRDAEADAVAAADIAVDDDGGERGFVEAGFMVQFGATFLMYFDVWRTQLVQRIDQAGFRVLAYLGCEVARIEQYELRAVGTGRAHLADKVAQVAASAQLQRASRRAGLLLKLLLQFLGKRVAGRVRPMDDHNAHSMVLFGAPGSG</sequence>
<reference evidence="1 2" key="1">
    <citation type="journal article" date="2015" name="Antonie Van Leeuwenhoek">
        <title>A phylogenomic and molecular marker based taxonomic framework for the order Xanthomonadales: proposal to transfer the families Algiphilaceae and Solimonadaceae to the order Nevskiales ord. nov. and to create a new family within the order Xanthomonadales, the family Rhodanobacteraceae fam. nov., containing the genus Rhodanobacter and its closest relatives.</title>
        <authorList>
            <person name="Naushad S."/>
            <person name="Adeolu M."/>
            <person name="Wong S."/>
            <person name="Sohail M."/>
            <person name="Schellhorn H.E."/>
            <person name="Gupta R.S."/>
        </authorList>
    </citation>
    <scope>NUCLEOTIDE SEQUENCE [LARGE SCALE GENOMIC DNA]</scope>
    <source>
        <strain evidence="1 2">DSM 16301</strain>
    </source>
</reference>
<name>A0A0G9H5U5_9GAMM</name>
<gene>
    <name evidence="1" type="ORF">Y882_05965</name>
</gene>
<dbReference type="AlphaFoldDB" id="A0A0G9H5U5"/>
<dbReference type="EMBL" id="JPLA01000013">
    <property type="protein sequence ID" value="KLD64958.1"/>
    <property type="molecule type" value="Genomic_DNA"/>
</dbReference>
<dbReference type="PATRIC" id="fig|1440762.4.peg.538"/>